<protein>
    <submittedName>
        <fullName evidence="2">Uncharacterized protein</fullName>
    </submittedName>
</protein>
<dbReference type="Proteomes" id="UP000535491">
    <property type="component" value="Unassembled WGS sequence"/>
</dbReference>
<name>A0A7W1WQP6_9BACL</name>
<keyword evidence="3" id="KW-1185">Reference proteome</keyword>
<accession>A0A7W1WQP6</accession>
<feature type="region of interest" description="Disordered" evidence="1">
    <location>
        <begin position="27"/>
        <end position="49"/>
    </location>
</feature>
<comment type="caution">
    <text evidence="2">The sequence shown here is derived from an EMBL/GenBank/DDBJ whole genome shotgun (WGS) entry which is preliminary data.</text>
</comment>
<dbReference type="AlphaFoldDB" id="A0A7W1WQP6"/>
<organism evidence="2 3">
    <name type="scientific">Paenactinomyces guangxiensis</name>
    <dbReference type="NCBI Taxonomy" id="1490290"/>
    <lineage>
        <taxon>Bacteria</taxon>
        <taxon>Bacillati</taxon>
        <taxon>Bacillota</taxon>
        <taxon>Bacilli</taxon>
        <taxon>Bacillales</taxon>
        <taxon>Thermoactinomycetaceae</taxon>
        <taxon>Paenactinomyces</taxon>
    </lineage>
</organism>
<proteinExistence type="predicted"/>
<sequence length="49" mass="5579">MIENHDQYDTTWYESFNHAGEAGFLGSDFWRPTDGKNGTREKASEATLP</sequence>
<evidence type="ECO:0000313" key="2">
    <source>
        <dbReference type="EMBL" id="MBA4494303.1"/>
    </source>
</evidence>
<reference evidence="2 3" key="1">
    <citation type="submission" date="2020-07" db="EMBL/GenBank/DDBJ databases">
        <authorList>
            <person name="Feng H."/>
        </authorList>
    </citation>
    <scope>NUCLEOTIDE SEQUENCE [LARGE SCALE GENOMIC DNA]</scope>
    <source>
        <strain evidence="3">s-10</strain>
    </source>
</reference>
<feature type="compositionally biased region" description="Basic and acidic residues" evidence="1">
    <location>
        <begin position="31"/>
        <end position="49"/>
    </location>
</feature>
<dbReference type="EMBL" id="JACEIQ010000006">
    <property type="protein sequence ID" value="MBA4494303.1"/>
    <property type="molecule type" value="Genomic_DNA"/>
</dbReference>
<evidence type="ECO:0000256" key="1">
    <source>
        <dbReference type="SAM" id="MobiDB-lite"/>
    </source>
</evidence>
<dbReference type="RefSeq" id="WP_181751542.1">
    <property type="nucleotide sequence ID" value="NZ_JACEIQ010000006.1"/>
</dbReference>
<gene>
    <name evidence="2" type="ORF">H1191_08290</name>
</gene>
<evidence type="ECO:0000313" key="3">
    <source>
        <dbReference type="Proteomes" id="UP000535491"/>
    </source>
</evidence>